<dbReference type="InterPro" id="IPR045165">
    <property type="entry name" value="Nitrobindin"/>
</dbReference>
<dbReference type="Gene3D" id="2.40.128.20">
    <property type="match status" value="1"/>
</dbReference>
<evidence type="ECO:0000313" key="3">
    <source>
        <dbReference type="Proteomes" id="UP000887565"/>
    </source>
</evidence>
<reference evidence="4" key="1">
    <citation type="submission" date="2022-11" db="UniProtKB">
        <authorList>
            <consortium name="WormBaseParasite"/>
        </authorList>
    </citation>
    <scope>IDENTIFICATION</scope>
</reference>
<protein>
    <submittedName>
        <fullName evidence="4">THAP4-like heme-binding beta-barrel domain-containing protein</fullName>
    </submittedName>
</protein>
<dbReference type="OMA" id="AFAWDMN"/>
<dbReference type="InterPro" id="IPR012674">
    <property type="entry name" value="Calycin"/>
</dbReference>
<dbReference type="WBParaSite" id="nRc.2.0.1.t45566-RA">
    <property type="protein sequence ID" value="nRc.2.0.1.t45566-RA"/>
    <property type="gene ID" value="nRc.2.0.1.g45566"/>
</dbReference>
<sequence length="185" mass="21860">MFYIRIRTCVLNNFLLEYDVKNLPWQLNPIAWLVGRWRSEMDGKVRFPTIPTFTYGEQLDITISERPEYGIPSLNYSSHAWGTDKELLHGESGYIAVKHSGYLAMTLTMQNGFVTNEEGRISGNRIYFRMRNIGRLSWSRDLPVLDLRRTFELIDNTTLDQRVRMKTLTKNLQDHAYVRYRKVYP</sequence>
<dbReference type="AlphaFoldDB" id="A0A915L493"/>
<dbReference type="SUPFAM" id="SSF50814">
    <property type="entry name" value="Lipocalins"/>
    <property type="match status" value="1"/>
</dbReference>
<feature type="domain" description="THAP4-like heme-binding" evidence="2">
    <location>
        <begin position="27"/>
        <end position="182"/>
    </location>
</feature>
<dbReference type="PANTHER" id="PTHR15854:SF4">
    <property type="entry name" value="PEROXYNITRITE ISOMERASE THAP4"/>
    <property type="match status" value="1"/>
</dbReference>
<dbReference type="Proteomes" id="UP000887565">
    <property type="component" value="Unplaced"/>
</dbReference>
<dbReference type="Pfam" id="PF08768">
    <property type="entry name" value="THAP4_heme-bd"/>
    <property type="match status" value="1"/>
</dbReference>
<comment type="catalytic activity">
    <reaction evidence="1">
        <text>peroxynitrite = nitrate</text>
        <dbReference type="Rhea" id="RHEA:63116"/>
        <dbReference type="ChEBI" id="CHEBI:17632"/>
        <dbReference type="ChEBI" id="CHEBI:25941"/>
    </reaction>
    <physiologicalReaction direction="left-to-right" evidence="1">
        <dbReference type="Rhea" id="RHEA:63117"/>
    </physiologicalReaction>
</comment>
<dbReference type="InterPro" id="IPR014878">
    <property type="entry name" value="THAP4-like_heme-bd"/>
</dbReference>
<dbReference type="PANTHER" id="PTHR15854">
    <property type="entry name" value="THAP4 PROTEIN"/>
    <property type="match status" value="1"/>
</dbReference>
<organism evidence="3 4">
    <name type="scientific">Romanomermis culicivorax</name>
    <name type="common">Nematode worm</name>
    <dbReference type="NCBI Taxonomy" id="13658"/>
    <lineage>
        <taxon>Eukaryota</taxon>
        <taxon>Metazoa</taxon>
        <taxon>Ecdysozoa</taxon>
        <taxon>Nematoda</taxon>
        <taxon>Enoplea</taxon>
        <taxon>Dorylaimia</taxon>
        <taxon>Mermithida</taxon>
        <taxon>Mermithoidea</taxon>
        <taxon>Mermithidae</taxon>
        <taxon>Romanomermis</taxon>
    </lineage>
</organism>
<evidence type="ECO:0000259" key="2">
    <source>
        <dbReference type="Pfam" id="PF08768"/>
    </source>
</evidence>
<name>A0A915L493_ROMCU</name>
<keyword evidence="3" id="KW-1185">Reference proteome</keyword>
<dbReference type="CDD" id="cd07828">
    <property type="entry name" value="lipocalin_heme-bd-THAP4-like"/>
    <property type="match status" value="1"/>
</dbReference>
<evidence type="ECO:0000256" key="1">
    <source>
        <dbReference type="ARBA" id="ARBA00036993"/>
    </source>
</evidence>
<proteinExistence type="predicted"/>
<evidence type="ECO:0000313" key="4">
    <source>
        <dbReference type="WBParaSite" id="nRc.2.0.1.t45566-RA"/>
    </source>
</evidence>
<accession>A0A915L493</accession>